<evidence type="ECO:0000256" key="5">
    <source>
        <dbReference type="ARBA" id="ARBA00023136"/>
    </source>
</evidence>
<dbReference type="RefSeq" id="WP_176168831.1">
    <property type="nucleotide sequence ID" value="NZ_FUZQ01000003.1"/>
</dbReference>
<accession>A0A1T5K6W5</accession>
<keyword evidence="5 6" id="KW-0472">Membrane</keyword>
<feature type="transmembrane region" description="Helical" evidence="6">
    <location>
        <begin position="268"/>
        <end position="286"/>
    </location>
</feature>
<comment type="subcellular location">
    <subcellularLocation>
        <location evidence="1">Cell membrane</location>
        <topology evidence="1">Multi-pass membrane protein</topology>
    </subcellularLocation>
</comment>
<feature type="transmembrane region" description="Helical" evidence="6">
    <location>
        <begin position="233"/>
        <end position="253"/>
    </location>
</feature>
<dbReference type="Gene3D" id="1.20.1540.10">
    <property type="entry name" value="Rhomboid-like"/>
    <property type="match status" value="1"/>
</dbReference>
<feature type="transmembrane region" description="Helical" evidence="6">
    <location>
        <begin position="113"/>
        <end position="136"/>
    </location>
</feature>
<dbReference type="SUPFAM" id="SSF144091">
    <property type="entry name" value="Rhomboid-like"/>
    <property type="match status" value="1"/>
</dbReference>
<dbReference type="AlphaFoldDB" id="A0A1T5K6W5"/>
<dbReference type="Pfam" id="PF09924">
    <property type="entry name" value="LPG_synthase_C"/>
    <property type="match status" value="1"/>
</dbReference>
<proteinExistence type="predicted"/>
<dbReference type="GO" id="GO:0016755">
    <property type="term" value="F:aminoacyltransferase activity"/>
    <property type="evidence" value="ECO:0007669"/>
    <property type="project" value="TreeGrafter"/>
</dbReference>
<evidence type="ECO:0000256" key="2">
    <source>
        <dbReference type="ARBA" id="ARBA00022475"/>
    </source>
</evidence>
<evidence type="ECO:0000256" key="3">
    <source>
        <dbReference type="ARBA" id="ARBA00022692"/>
    </source>
</evidence>
<evidence type="ECO:0000313" key="8">
    <source>
        <dbReference type="EMBL" id="SKC59457.1"/>
    </source>
</evidence>
<feature type="transmembrane region" description="Helical" evidence="6">
    <location>
        <begin position="293"/>
        <end position="317"/>
    </location>
</feature>
<dbReference type="InterPro" id="IPR024320">
    <property type="entry name" value="LPG_synthase_C"/>
</dbReference>
<evidence type="ECO:0000256" key="4">
    <source>
        <dbReference type="ARBA" id="ARBA00022989"/>
    </source>
</evidence>
<evidence type="ECO:0000256" key="6">
    <source>
        <dbReference type="SAM" id="Phobius"/>
    </source>
</evidence>
<gene>
    <name evidence="8" type="ORF">SAMN04324258_1893</name>
</gene>
<dbReference type="GO" id="GO:0005886">
    <property type="term" value="C:plasma membrane"/>
    <property type="evidence" value="ECO:0007669"/>
    <property type="project" value="UniProtKB-SubCell"/>
</dbReference>
<evidence type="ECO:0000256" key="1">
    <source>
        <dbReference type="ARBA" id="ARBA00004651"/>
    </source>
</evidence>
<reference evidence="8 9" key="1">
    <citation type="submission" date="2017-02" db="EMBL/GenBank/DDBJ databases">
        <authorList>
            <person name="Peterson S.W."/>
        </authorList>
    </citation>
    <scope>NUCLEOTIDE SEQUENCE [LARGE SCALE GENOMIC DNA]</scope>
    <source>
        <strain evidence="8 9">DSM 21481</strain>
    </source>
</reference>
<feature type="transmembrane region" description="Helical" evidence="6">
    <location>
        <begin position="148"/>
        <end position="170"/>
    </location>
</feature>
<sequence>MPDVTSDIAAAPRAAATAPARLLRTARRVPFTLGVVGLMLVLGGVTGALWTPFEDHPWFENVAFGAPAFADGRWWTPVTGSFFALEPWEYLAVAGVFLLLVGWTEHRLGTRRAAVTAVTCQLVGVVGTAGGLALLARTDWAWADRLAGVLDVGFSAGVVGTVTVTALSLAPPWRFRVSALVAIYVLVALVAWGGIADVEHLVGWLAGLVIARPVLGARLGRRTRAGRVQRDRATAAGYFAISALLVVLTSFAAGPSAGPLGTMSGDDWPTGIIAVTVDLVLAVGLLRGRRTWWRVAVVLTGVGVLAEAVLTLAAAEGLGRGDLLLYVLMLLLDGGALALLLVRRSSFRARRAARPAAGSHLDQDAARAELRRLGAGQRLAWMTTWDGSERWAPPDEAAAGGGYVAYQAHAGVAVVLTDPVGDGPEGRAELVDAFVDAASAAGAGSCFFSSSEEVASIGRARGWTLVPVAQEAVIDLPGLEFRGKKWQDVRTALNQAAKQGMEHRLVRLVDEPPETLAQVRAISEAWLGDSDLPEMAFTLGGVREALDPEVRVGLAVDGEGRVHGVTSWLPVHAPGGQVVGWTLDVMRRAPNSFRYTMELLIASALTAFRDEGALEASLSGSPLAHGDERSPAGLDAVLDRLAETLEPWYGFDSLHRFKMKFQPRSVPLYLVVTEPATLTLVGLALVRCYLPDVRARELVAAARSSRSARG</sequence>
<dbReference type="Proteomes" id="UP000189777">
    <property type="component" value="Unassembled WGS sequence"/>
</dbReference>
<dbReference type="EMBL" id="FUZQ01000003">
    <property type="protein sequence ID" value="SKC59457.1"/>
    <property type="molecule type" value="Genomic_DNA"/>
</dbReference>
<keyword evidence="2" id="KW-1003">Cell membrane</keyword>
<keyword evidence="9" id="KW-1185">Reference proteome</keyword>
<feature type="transmembrane region" description="Helical" evidence="6">
    <location>
        <begin position="323"/>
        <end position="342"/>
    </location>
</feature>
<evidence type="ECO:0000313" key="9">
    <source>
        <dbReference type="Proteomes" id="UP000189777"/>
    </source>
</evidence>
<feature type="transmembrane region" description="Helical" evidence="6">
    <location>
        <begin position="82"/>
        <end position="101"/>
    </location>
</feature>
<dbReference type="STRING" id="526729.SAMN04324258_1893"/>
<evidence type="ECO:0000259" key="7">
    <source>
        <dbReference type="Pfam" id="PF09924"/>
    </source>
</evidence>
<organism evidence="8 9">
    <name type="scientific">Krasilnikoviella flava</name>
    <dbReference type="NCBI Taxonomy" id="526729"/>
    <lineage>
        <taxon>Bacteria</taxon>
        <taxon>Bacillati</taxon>
        <taxon>Actinomycetota</taxon>
        <taxon>Actinomycetes</taxon>
        <taxon>Micrococcales</taxon>
        <taxon>Promicromonosporaceae</taxon>
        <taxon>Krasilnikoviella</taxon>
    </lineage>
</organism>
<feature type="transmembrane region" description="Helical" evidence="6">
    <location>
        <begin position="31"/>
        <end position="50"/>
    </location>
</feature>
<keyword evidence="4 6" id="KW-1133">Transmembrane helix</keyword>
<keyword evidence="3 6" id="KW-0812">Transmembrane</keyword>
<feature type="domain" description="Phosphatidylglycerol lysyltransferase C-terminal" evidence="7">
    <location>
        <begin position="367"/>
        <end position="671"/>
    </location>
</feature>
<protein>
    <submittedName>
        <fullName evidence="8">Lysylphosphatidylglycerol synthetase, C-terminal domain, DUF2156 family</fullName>
    </submittedName>
</protein>
<dbReference type="PANTHER" id="PTHR34697:SF2">
    <property type="entry name" value="PHOSPHATIDYLGLYCEROL LYSYLTRANSFERASE"/>
    <property type="match status" value="1"/>
</dbReference>
<dbReference type="GO" id="GO:0055091">
    <property type="term" value="P:phospholipid homeostasis"/>
    <property type="evidence" value="ECO:0007669"/>
    <property type="project" value="TreeGrafter"/>
</dbReference>
<name>A0A1T5K6W5_9MICO</name>
<feature type="transmembrane region" description="Helical" evidence="6">
    <location>
        <begin position="201"/>
        <end position="221"/>
    </location>
</feature>
<dbReference type="PANTHER" id="PTHR34697">
    <property type="entry name" value="PHOSPHATIDYLGLYCEROL LYSYLTRANSFERASE"/>
    <property type="match status" value="1"/>
</dbReference>
<dbReference type="InterPro" id="IPR035952">
    <property type="entry name" value="Rhomboid-like_sf"/>
</dbReference>
<dbReference type="InterPro" id="IPR051211">
    <property type="entry name" value="PG_lysyltransferase"/>
</dbReference>
<feature type="transmembrane region" description="Helical" evidence="6">
    <location>
        <begin position="177"/>
        <end position="195"/>
    </location>
</feature>